<dbReference type="AlphaFoldDB" id="A0A433HP43"/>
<keyword evidence="3" id="KW-0808">Transferase</keyword>
<dbReference type="EMBL" id="RYZZ01000007">
    <property type="protein sequence ID" value="RUQ30069.1"/>
    <property type="molecule type" value="Genomic_DNA"/>
</dbReference>
<accession>A0A433HP43</accession>
<comment type="caution">
    <text evidence="3">The sequence shown here is derived from an EMBL/GenBank/DDBJ whole genome shotgun (WGS) entry which is preliminary data.</text>
</comment>
<dbReference type="OrthoDB" id="9808602at2"/>
<gene>
    <name evidence="3" type="ORF">ELQ35_06870</name>
</gene>
<feature type="domain" description="Bacterial sugar transferase" evidence="2">
    <location>
        <begin position="2"/>
        <end position="177"/>
    </location>
</feature>
<name>A0A433HP43_9BACI</name>
<evidence type="ECO:0000259" key="2">
    <source>
        <dbReference type="Pfam" id="PF02397"/>
    </source>
</evidence>
<sequence>MKRVLDVVISLTLLVLFSPMMCIVAIIVRAKMGTPILFKQKRPGLHGKPFYLYKFRTMTHSLDNNGHLLPDQSRLTNTGKFLRKYSLDELPQLLNLIKGEMSLVGPRPLLMEYLPFYTKEQASRHNVKPGITGWAQVNGRNALTWEEKFILDTWYVKNHTIILDFKILRLTLSKVVKKEGINHQDDVPMEKFTGSKEVI</sequence>
<reference evidence="3 4" key="1">
    <citation type="submission" date="2018-12" db="EMBL/GenBank/DDBJ databases">
        <title>Bacillus chawlae sp. nov., Bacillus glennii sp. nov., and Bacillus saganii sp. nov. Isolated from the Vehicle Assembly Building at Kennedy Space Center where the Viking Spacecraft were Assembled.</title>
        <authorList>
            <person name="Seuylemezian A."/>
            <person name="Vaishampayan P."/>
        </authorList>
    </citation>
    <scope>NUCLEOTIDE SEQUENCE [LARGE SCALE GENOMIC DNA]</scope>
    <source>
        <strain evidence="3 4">L5</strain>
    </source>
</reference>
<evidence type="ECO:0000313" key="3">
    <source>
        <dbReference type="EMBL" id="RUQ30069.1"/>
    </source>
</evidence>
<dbReference type="GO" id="GO:0016780">
    <property type="term" value="F:phosphotransferase activity, for other substituted phosphate groups"/>
    <property type="evidence" value="ECO:0007669"/>
    <property type="project" value="TreeGrafter"/>
</dbReference>
<protein>
    <submittedName>
        <fullName evidence="3">Sugar transferase</fullName>
    </submittedName>
</protein>
<comment type="similarity">
    <text evidence="1">Belongs to the bacterial sugar transferase family.</text>
</comment>
<dbReference type="RefSeq" id="WP_126864091.1">
    <property type="nucleotide sequence ID" value="NZ_JAUSTX010000001.1"/>
</dbReference>
<dbReference type="PANTHER" id="PTHR30576">
    <property type="entry name" value="COLANIC BIOSYNTHESIS UDP-GLUCOSE LIPID CARRIER TRANSFERASE"/>
    <property type="match status" value="1"/>
</dbReference>
<keyword evidence="4" id="KW-1185">Reference proteome</keyword>
<evidence type="ECO:0000256" key="1">
    <source>
        <dbReference type="ARBA" id="ARBA00006464"/>
    </source>
</evidence>
<organism evidence="3 4">
    <name type="scientific">Peribacillus cavernae</name>
    <dbReference type="NCBI Taxonomy" id="1674310"/>
    <lineage>
        <taxon>Bacteria</taxon>
        <taxon>Bacillati</taxon>
        <taxon>Bacillota</taxon>
        <taxon>Bacilli</taxon>
        <taxon>Bacillales</taxon>
        <taxon>Bacillaceae</taxon>
        <taxon>Peribacillus</taxon>
    </lineage>
</organism>
<proteinExistence type="inferred from homology"/>
<evidence type="ECO:0000313" key="4">
    <source>
        <dbReference type="Proteomes" id="UP000267430"/>
    </source>
</evidence>
<dbReference type="Pfam" id="PF02397">
    <property type="entry name" value="Bac_transf"/>
    <property type="match status" value="1"/>
</dbReference>
<dbReference type="Proteomes" id="UP000267430">
    <property type="component" value="Unassembled WGS sequence"/>
</dbReference>
<dbReference type="InterPro" id="IPR003362">
    <property type="entry name" value="Bact_transf"/>
</dbReference>
<dbReference type="PANTHER" id="PTHR30576:SF8">
    <property type="entry name" value="UNDECAPRENYL-PHOSPHATE GALACTOSE PHOSPHOTRANSFERASE"/>
    <property type="match status" value="1"/>
</dbReference>